<protein>
    <submittedName>
        <fullName evidence="3">IPT/TIG domain-containing protein</fullName>
    </submittedName>
</protein>
<dbReference type="PROSITE" id="PS51257">
    <property type="entry name" value="PROKAR_LIPOPROTEIN"/>
    <property type="match status" value="1"/>
</dbReference>
<feature type="chain" id="PRO_5047173404" evidence="1">
    <location>
        <begin position="29"/>
        <end position="349"/>
    </location>
</feature>
<keyword evidence="1" id="KW-0732">Signal</keyword>
<evidence type="ECO:0000313" key="3">
    <source>
        <dbReference type="EMBL" id="MBW2962728.1"/>
    </source>
</evidence>
<proteinExistence type="predicted"/>
<evidence type="ECO:0000256" key="1">
    <source>
        <dbReference type="SAM" id="SignalP"/>
    </source>
</evidence>
<keyword evidence="4" id="KW-1185">Reference proteome</keyword>
<dbReference type="Proteomes" id="UP000719267">
    <property type="component" value="Unassembled WGS sequence"/>
</dbReference>
<dbReference type="Pfam" id="PF01833">
    <property type="entry name" value="TIG"/>
    <property type="match status" value="1"/>
</dbReference>
<dbReference type="InterPro" id="IPR002909">
    <property type="entry name" value="IPT_dom"/>
</dbReference>
<gene>
    <name evidence="3" type="ORF">KW502_13100</name>
</gene>
<dbReference type="RefSeq" id="WP_219041009.1">
    <property type="nucleotide sequence ID" value="NZ_JAHWDF010000016.1"/>
</dbReference>
<accession>A0ABS6W6I0</accession>
<name>A0ABS6W6I0_9FLAO</name>
<organism evidence="3 4">
    <name type="scientific">Mesonia aestuariivivens</name>
    <dbReference type="NCBI Taxonomy" id="2796128"/>
    <lineage>
        <taxon>Bacteria</taxon>
        <taxon>Pseudomonadati</taxon>
        <taxon>Bacteroidota</taxon>
        <taxon>Flavobacteriia</taxon>
        <taxon>Flavobacteriales</taxon>
        <taxon>Flavobacteriaceae</taxon>
        <taxon>Mesonia</taxon>
    </lineage>
</organism>
<reference evidence="3 4" key="1">
    <citation type="submission" date="2021-07" db="EMBL/GenBank/DDBJ databases">
        <title>Mesonia aestuariivivens sp. nov., isolated from a tidal flat.</title>
        <authorList>
            <person name="Kim Y.-O."/>
            <person name="Yoon J.-H."/>
        </authorList>
    </citation>
    <scope>NUCLEOTIDE SEQUENCE [LARGE SCALE GENOMIC DNA]</scope>
    <source>
        <strain evidence="3 4">JHPTF-M18</strain>
    </source>
</reference>
<feature type="domain" description="IPT/TIG" evidence="2">
    <location>
        <begin position="133"/>
        <end position="209"/>
    </location>
</feature>
<sequence>MKNINFKKRTLWSFGLLALLLVSFTSCEGDDTGPATVDGPPSLERVSLAIKDSTTSVGMRQNMYRVYGDNLATTQMIFFNDTEAYFNPTLVTNNTILVSVPKETPYFGASDKLRVVTSEGEASLDFVIAQPAPIIDSFTPLAAGAGEIVTITGSVFEGLESVKFGETEAVIVSATENEIQVEVPEGIVQSFIFVETPGGVTQSEQAFGFKFVIYDDVLNASWWSGGWGGTQDFESTEQVKRGQYAIKRIYEGTFSGFQLGNGGAPLEISDYAAIKVSIYGGDGISDVKMVINGDYDNGKIITINQGEWNNFTIPFSDLGATSGTLNEIVIQEFSGQAPAIIYIDDLGLI</sequence>
<evidence type="ECO:0000259" key="2">
    <source>
        <dbReference type="Pfam" id="PF01833"/>
    </source>
</evidence>
<evidence type="ECO:0000313" key="4">
    <source>
        <dbReference type="Proteomes" id="UP000719267"/>
    </source>
</evidence>
<comment type="caution">
    <text evidence="3">The sequence shown here is derived from an EMBL/GenBank/DDBJ whole genome shotgun (WGS) entry which is preliminary data.</text>
</comment>
<feature type="signal peptide" evidence="1">
    <location>
        <begin position="1"/>
        <end position="28"/>
    </location>
</feature>
<dbReference type="EMBL" id="JAHWDF010000016">
    <property type="protein sequence ID" value="MBW2962728.1"/>
    <property type="molecule type" value="Genomic_DNA"/>
</dbReference>